<accession>A0AAX3T9S2</accession>
<organism evidence="2 4">
    <name type="scientific">Gordonia hongkongensis</name>
    <dbReference type="NCBI Taxonomy" id="1701090"/>
    <lineage>
        <taxon>Bacteria</taxon>
        <taxon>Bacillati</taxon>
        <taxon>Actinomycetota</taxon>
        <taxon>Actinomycetes</taxon>
        <taxon>Mycobacteriales</taxon>
        <taxon>Gordoniaceae</taxon>
        <taxon>Gordonia</taxon>
    </lineage>
</organism>
<evidence type="ECO:0008006" key="5">
    <source>
        <dbReference type="Google" id="ProtNLM"/>
    </source>
</evidence>
<keyword evidence="3" id="KW-1185">Reference proteome</keyword>
<evidence type="ECO:0000313" key="4">
    <source>
        <dbReference type="Proteomes" id="UP001213504"/>
    </source>
</evidence>
<reference evidence="2" key="3">
    <citation type="submission" date="2023-04" db="EMBL/GenBank/DDBJ databases">
        <title>Complete genome sequence of a phthalic acid esters degrading bacterial strain.</title>
        <authorList>
            <person name="Weng L."/>
            <person name="Jia Y."/>
            <person name="Ren L."/>
        </authorList>
    </citation>
    <scope>NUCLEOTIDE SEQUENCE</scope>
    <source>
        <strain evidence="2">RL-LY01</strain>
    </source>
</reference>
<gene>
    <name evidence="1" type="ORF">L2299_13165</name>
    <name evidence="2" type="ORF">P9A14_03495</name>
</gene>
<dbReference type="AlphaFoldDB" id="A0AAX3T9S2"/>
<dbReference type="Proteomes" id="UP001213504">
    <property type="component" value="Chromosome"/>
</dbReference>
<dbReference type="Proteomes" id="UP001152308">
    <property type="component" value="Unassembled WGS sequence"/>
</dbReference>
<reference evidence="1" key="2">
    <citation type="submission" date="2022-01" db="EMBL/GenBank/DDBJ databases">
        <authorList>
            <person name="Sanchez-Suarez J."/>
            <person name="Villamil L."/>
            <person name="Diaz L.E."/>
        </authorList>
    </citation>
    <scope>NUCLEOTIDE SEQUENCE</scope>
    <source>
        <strain evidence="1">EUFUS-Z928</strain>
    </source>
</reference>
<evidence type="ECO:0000313" key="3">
    <source>
        <dbReference type="Proteomes" id="UP001152308"/>
    </source>
</evidence>
<sequence length="56" mass="5917">MPAKTTDATDITDDELEPVADETANSARRVVAAYATDADECRMLFAMLGIAPGENA</sequence>
<reference evidence="1" key="1">
    <citation type="journal article" date="2022" name="Data Brief">
        <title>Draft genome sequence data of Gordonia hongkongensis strain EUFUS-Z928 isolated from the octocoral Eunicea fusca.</title>
        <authorList>
            <person name="Sanchez-Suarez J."/>
            <person name="Diaz L."/>
            <person name="Melo-Bolivar J."/>
            <person name="Villamil L."/>
        </authorList>
    </citation>
    <scope>NUCLEOTIDE SEQUENCE</scope>
    <source>
        <strain evidence="1">EUFUS-Z928</strain>
    </source>
</reference>
<proteinExistence type="predicted"/>
<name>A0AAX3T9S2_9ACTN</name>
<dbReference type="EMBL" id="CP121270">
    <property type="protein sequence ID" value="WFP25601.1"/>
    <property type="molecule type" value="Genomic_DNA"/>
</dbReference>
<evidence type="ECO:0000313" key="1">
    <source>
        <dbReference type="EMBL" id="MDF6102007.1"/>
    </source>
</evidence>
<protein>
    <recommendedName>
        <fullName evidence="5">MarR family transcriptional regulator</fullName>
    </recommendedName>
</protein>
<evidence type="ECO:0000313" key="2">
    <source>
        <dbReference type="EMBL" id="WFP25601.1"/>
    </source>
</evidence>
<dbReference type="RefSeq" id="WP_165630609.1">
    <property type="nucleotide sequence ID" value="NZ_CBDRMI010000001.1"/>
</dbReference>
<dbReference type="EMBL" id="JAKJLQ010000009">
    <property type="protein sequence ID" value="MDF6102007.1"/>
    <property type="molecule type" value="Genomic_DNA"/>
</dbReference>